<keyword evidence="2" id="KW-1185">Reference proteome</keyword>
<dbReference type="KEGG" id="buu:WS70_24290"/>
<gene>
    <name evidence="1" type="ORF">WS70_24290</name>
</gene>
<name>A0A1B4FMJ8_9BURK</name>
<dbReference type="AlphaFoldDB" id="A0A1B4FMJ8"/>
<sequence>MKLDTHVHLLPGKSASPDWDEIRFTFDAARHDGLDAVCICEHLDATHYHALLADLFDRNVLAGTPLSAGVLRLPGGLTVSAGAEVSLRGGGDAGVHAAPSTLRALDSQKGAYALPALLDALDATGEPYAIVAHHVYFHHKWIDELPAVGGRLDAIELPAKDLGASDRYRSLASRLELPLVGGGDGHTWLQIGACYTFVPDDAWSSDAGFSVPRFKDALKARHAEPVPVPGADRFIRMSRLYRDRINRATPQ</sequence>
<reference evidence="1 2" key="1">
    <citation type="submission" date="2015-12" db="EMBL/GenBank/DDBJ databases">
        <title>Diversity of Burkholderia near neighbor genomes.</title>
        <authorList>
            <person name="Sahl J."/>
            <person name="Wagner D."/>
            <person name="Keim P."/>
        </authorList>
    </citation>
    <scope>NUCLEOTIDE SEQUENCE [LARGE SCALE GENOMIC DNA]</scope>
    <source>
        <strain evidence="1 2">BDU6</strain>
    </source>
</reference>
<dbReference type="RefSeq" id="WP_059598516.1">
    <property type="nucleotide sequence ID" value="NZ_CP013387.1"/>
</dbReference>
<dbReference type="SUPFAM" id="SSF89550">
    <property type="entry name" value="PHP domain-like"/>
    <property type="match status" value="1"/>
</dbReference>
<organism evidence="1 2">
    <name type="scientific">Burkholderia mayonis</name>
    <dbReference type="NCBI Taxonomy" id="1385591"/>
    <lineage>
        <taxon>Bacteria</taxon>
        <taxon>Pseudomonadati</taxon>
        <taxon>Pseudomonadota</taxon>
        <taxon>Betaproteobacteria</taxon>
        <taxon>Burkholderiales</taxon>
        <taxon>Burkholderiaceae</taxon>
        <taxon>Burkholderia</taxon>
        <taxon>pseudomallei group</taxon>
    </lineage>
</organism>
<dbReference type="EMBL" id="CP013387">
    <property type="protein sequence ID" value="AOJ04874.1"/>
    <property type="molecule type" value="Genomic_DNA"/>
</dbReference>
<evidence type="ECO:0000313" key="2">
    <source>
        <dbReference type="Proteomes" id="UP000062519"/>
    </source>
</evidence>
<dbReference type="Proteomes" id="UP000062519">
    <property type="component" value="Chromosome 2"/>
</dbReference>
<dbReference type="Gene3D" id="3.20.20.140">
    <property type="entry name" value="Metal-dependent hydrolases"/>
    <property type="match status" value="1"/>
</dbReference>
<dbReference type="InterPro" id="IPR016195">
    <property type="entry name" value="Pol/histidinol_Pase-like"/>
</dbReference>
<proteinExistence type="predicted"/>
<protein>
    <submittedName>
        <fullName evidence="1">Uncharacterized protein</fullName>
    </submittedName>
</protein>
<accession>A0A1B4FMJ8</accession>
<evidence type="ECO:0000313" key="1">
    <source>
        <dbReference type="EMBL" id="AOJ04874.1"/>
    </source>
</evidence>